<dbReference type="SUPFAM" id="SSF50998">
    <property type="entry name" value="Quinoprotein alcohol dehydrogenase-like"/>
    <property type="match status" value="1"/>
</dbReference>
<evidence type="ECO:0000313" key="4">
    <source>
        <dbReference type="Proteomes" id="UP000190797"/>
    </source>
</evidence>
<dbReference type="PROSITE" id="PS00108">
    <property type="entry name" value="PROTEIN_KINASE_ST"/>
    <property type="match status" value="1"/>
</dbReference>
<dbReference type="InterPro" id="IPR008271">
    <property type="entry name" value="Ser/Thr_kinase_AS"/>
</dbReference>
<accession>A0A1U9ZZN6</accession>
<reference evidence="4" key="1">
    <citation type="journal article" date="2017" name="Med. Chem. Commun.">
        <title>Nonomuraea sp. ATCC 55076 harbours the largest actinomycete chromosome to date and the kistamicin biosynthetic gene cluster.</title>
        <authorList>
            <person name="Nazari B."/>
            <person name="Forneris C.C."/>
            <person name="Gibson M.I."/>
            <person name="Moon K."/>
            <person name="Schramma K.R."/>
            <person name="Seyedsayamdost M.R."/>
        </authorList>
    </citation>
    <scope>NUCLEOTIDE SEQUENCE [LARGE SCALE GENOMIC DNA]</scope>
    <source>
        <strain evidence="4">ATCC 55076</strain>
    </source>
</reference>
<dbReference type="PROSITE" id="PS50011">
    <property type="entry name" value="PROTEIN_KINASE_DOM"/>
    <property type="match status" value="1"/>
</dbReference>
<dbReference type="InterPro" id="IPR000719">
    <property type="entry name" value="Prot_kinase_dom"/>
</dbReference>
<dbReference type="Gene3D" id="2.130.10.10">
    <property type="entry name" value="YVTN repeat-like/Quinoprotein amine dehydrogenase"/>
    <property type="match status" value="4"/>
</dbReference>
<feature type="repeat" description="WD" evidence="1">
    <location>
        <begin position="1046"/>
        <end position="1087"/>
    </location>
</feature>
<evidence type="ECO:0000259" key="2">
    <source>
        <dbReference type="PROSITE" id="PS50011"/>
    </source>
</evidence>
<dbReference type="STRING" id="1909395.BKM31_19835"/>
<sequence>MTQTSSGGGPQRIGDYWLHRQIGAGGQGVVYEGYDRAGTRVAVKLLRVDRAESHAARARFVKEVAATRKVAPFCTARVIAAELHGAQPYIVSEYVDGLSLRRAVAEGGPYGPAELHRLAAGVATALTAIHLAGVIHRDLKPENVMLGPGGPRVIDFGIARVDGTTLTDDGPFPPGTPAYMAPERVRGERAGPAADVWAWGAVVLFAATGRPPFVAGSPVAVYNLVLTVPPDLSALEGRLLRLVGAAMSADPADRPEARALLEELVGGKGETRLLLAEGSELAQEAHRPGGPPQEVGERPLGEVAEEIYTRLGPADREVVPDVLLRLVLPGDDPDGALRQADLGDLLDGTLDPGRVGRVLDGFTRGGLLLCHGDTVSLAGAALLRAWPRLRRWIDADRQGLVLHGLLGRAAKLWNAGGRDPADLSRGSTLRMLRHWADGDRRLTLNRLEQAFLDASVAQHRRQNLRRRQVRAALAALLAVTVAVVGILIARDPTAQNNALAARKAARTAEGLRARDPVRAMLLTLAAWSLAPKEIEVRESLFGSLAQRESRVWRPGTLSGVVRYDLSHDGRTLAAVRGGAVTLWDVAGGARLPVARGLNVGTNVTAIALSRDGGSLAVGSTRSVQLWDLRGGQPIGRPFGLASAERLSFGTKTLAAVRRPRGQVWELSGRAPRRVMDVRDDDLESVEVSGDGRLIAQVFGAAPYRLLTSRGAGTPPGGAAPARGQAAAFSPDGKILAVRAGDDVRLWDVAGGRWAGTLRGEHAGGISFSDDARYLATYDGRAVSLWRRDGVRILRHPARDVVDGPRFDSAARTLAYRVATGEVTLLDIAALTRPGAVVSRTRTAAIDGQARFAAFQGTTTRLITVGSRAAVPLQVPPGPGVVMAFGPGGRVLATSTPDRAKVTIWDAGTRRPGQTITVQGAYAIGGLAFSPDGRTLAVAPLRDTWRKVQLWDVPHASLIRELDQAGGPRLAFSPDGTSLAVNGPGDNGVVELGTGARHRKPFGVGGNGGRALTFSPDGKMIAAGGASTGIDLMGAAGSPLIRHLDVPEEEPDQLAHAAFSPDGRTLAAGGLTGAVRLWDVATGRPLGAPIPQHAGPLLGLAFSPDGSALFSVGGDGMLRELPIEAGRVAAAVCARTGVTVTPERWRDLIPDADYPEVC</sequence>
<dbReference type="InterPro" id="IPR011047">
    <property type="entry name" value="Quinoprotein_ADH-like_sf"/>
</dbReference>
<dbReference type="AlphaFoldDB" id="A0A1U9ZZN6"/>
<dbReference type="Proteomes" id="UP000190797">
    <property type="component" value="Chromosome"/>
</dbReference>
<dbReference type="Pfam" id="PF00400">
    <property type="entry name" value="WD40"/>
    <property type="match status" value="3"/>
</dbReference>
<evidence type="ECO:0000256" key="1">
    <source>
        <dbReference type="PROSITE-ProRule" id="PRU00221"/>
    </source>
</evidence>
<dbReference type="Pfam" id="PF20703">
    <property type="entry name" value="nSTAND1"/>
    <property type="match status" value="1"/>
</dbReference>
<evidence type="ECO:0000313" key="3">
    <source>
        <dbReference type="EMBL" id="AQZ63414.1"/>
    </source>
</evidence>
<dbReference type="GO" id="GO:0005524">
    <property type="term" value="F:ATP binding"/>
    <property type="evidence" value="ECO:0007669"/>
    <property type="project" value="InterPro"/>
</dbReference>
<proteinExistence type="predicted"/>
<dbReference type="RefSeq" id="WP_186405078.1">
    <property type="nucleotide sequence ID" value="NZ_CP017717.1"/>
</dbReference>
<name>A0A1U9ZZN6_9ACTN</name>
<dbReference type="SUPFAM" id="SSF56112">
    <property type="entry name" value="Protein kinase-like (PK-like)"/>
    <property type="match status" value="1"/>
</dbReference>
<feature type="domain" description="Protein kinase" evidence="2">
    <location>
        <begin position="16"/>
        <end position="273"/>
    </location>
</feature>
<dbReference type="Gene3D" id="1.10.510.10">
    <property type="entry name" value="Transferase(Phosphotransferase) domain 1"/>
    <property type="match status" value="1"/>
</dbReference>
<dbReference type="InterPro" id="IPR011009">
    <property type="entry name" value="Kinase-like_dom_sf"/>
</dbReference>
<dbReference type="Gene3D" id="3.30.200.20">
    <property type="entry name" value="Phosphorylase Kinase, domain 1"/>
    <property type="match status" value="1"/>
</dbReference>
<dbReference type="CDD" id="cd14014">
    <property type="entry name" value="STKc_PknB_like"/>
    <property type="match status" value="1"/>
</dbReference>
<dbReference type="EMBL" id="CP017717">
    <property type="protein sequence ID" value="AQZ63414.1"/>
    <property type="molecule type" value="Genomic_DNA"/>
</dbReference>
<dbReference type="KEGG" id="noa:BKM31_19835"/>
<dbReference type="InterPro" id="IPR049052">
    <property type="entry name" value="nSTAND1"/>
</dbReference>
<dbReference type="PANTHER" id="PTHR19879">
    <property type="entry name" value="TRANSCRIPTION INITIATION FACTOR TFIID"/>
    <property type="match status" value="1"/>
</dbReference>
<keyword evidence="1" id="KW-0853">WD repeat</keyword>
<dbReference type="InterPro" id="IPR001680">
    <property type="entry name" value="WD40_rpt"/>
</dbReference>
<dbReference type="PANTHER" id="PTHR19879:SF9">
    <property type="entry name" value="TRANSCRIPTION INITIATION FACTOR TFIID SUBUNIT 5"/>
    <property type="match status" value="1"/>
</dbReference>
<dbReference type="SMART" id="SM00320">
    <property type="entry name" value="WD40"/>
    <property type="match status" value="7"/>
</dbReference>
<dbReference type="InterPro" id="IPR015943">
    <property type="entry name" value="WD40/YVTN_repeat-like_dom_sf"/>
</dbReference>
<dbReference type="SMART" id="SM00220">
    <property type="entry name" value="S_TKc"/>
    <property type="match status" value="1"/>
</dbReference>
<gene>
    <name evidence="3" type="ORF">BKM31_19835</name>
</gene>
<dbReference type="GO" id="GO:0004672">
    <property type="term" value="F:protein kinase activity"/>
    <property type="evidence" value="ECO:0007669"/>
    <property type="project" value="InterPro"/>
</dbReference>
<dbReference type="PROSITE" id="PS50082">
    <property type="entry name" value="WD_REPEATS_2"/>
    <property type="match status" value="1"/>
</dbReference>
<keyword evidence="4" id="KW-1185">Reference proteome</keyword>
<organism evidence="3 4">
    <name type="scientific">[Actinomadura] parvosata subsp. kistnae</name>
    <dbReference type="NCBI Taxonomy" id="1909395"/>
    <lineage>
        <taxon>Bacteria</taxon>
        <taxon>Bacillati</taxon>
        <taxon>Actinomycetota</taxon>
        <taxon>Actinomycetes</taxon>
        <taxon>Streptosporangiales</taxon>
        <taxon>Streptosporangiaceae</taxon>
        <taxon>Nonomuraea</taxon>
    </lineage>
</organism>
<dbReference type="Pfam" id="PF00069">
    <property type="entry name" value="Pkinase"/>
    <property type="match status" value="1"/>
</dbReference>
<protein>
    <recommendedName>
        <fullName evidence="2">Protein kinase domain-containing protein</fullName>
    </recommendedName>
</protein>